<dbReference type="GO" id="GO:0003677">
    <property type="term" value="F:DNA binding"/>
    <property type="evidence" value="ECO:0007669"/>
    <property type="project" value="UniProtKB-KW"/>
</dbReference>
<evidence type="ECO:0000256" key="1">
    <source>
        <dbReference type="ARBA" id="ARBA00010641"/>
    </source>
</evidence>
<organism evidence="8">
    <name type="scientific">bioreactor metagenome</name>
    <dbReference type="NCBI Taxonomy" id="1076179"/>
    <lineage>
        <taxon>unclassified sequences</taxon>
        <taxon>metagenomes</taxon>
        <taxon>ecological metagenomes</taxon>
    </lineage>
</organism>
<dbReference type="SUPFAM" id="SSF88659">
    <property type="entry name" value="Sigma3 and sigma4 domains of RNA polymerase sigma factors"/>
    <property type="match status" value="1"/>
</dbReference>
<feature type="domain" description="RNA polymerase sigma-70 region 2" evidence="6">
    <location>
        <begin position="12"/>
        <end position="77"/>
    </location>
</feature>
<proteinExistence type="inferred from homology"/>
<dbReference type="InterPro" id="IPR013249">
    <property type="entry name" value="RNA_pol_sigma70_r4_t2"/>
</dbReference>
<dbReference type="InterPro" id="IPR013324">
    <property type="entry name" value="RNA_pol_sigma_r3/r4-like"/>
</dbReference>
<dbReference type="EMBL" id="VSSQ01031417">
    <property type="protein sequence ID" value="MPM82295.1"/>
    <property type="molecule type" value="Genomic_DNA"/>
</dbReference>
<accession>A0A645CZJ7</accession>
<dbReference type="Pfam" id="PF08281">
    <property type="entry name" value="Sigma70_r4_2"/>
    <property type="match status" value="1"/>
</dbReference>
<dbReference type="Pfam" id="PF04542">
    <property type="entry name" value="Sigma70_r2"/>
    <property type="match status" value="1"/>
</dbReference>
<comment type="caution">
    <text evidence="8">The sequence shown here is derived from an EMBL/GenBank/DDBJ whole genome shotgun (WGS) entry which is preliminary data.</text>
</comment>
<dbReference type="InterPro" id="IPR013325">
    <property type="entry name" value="RNA_pol_sigma_r2"/>
</dbReference>
<dbReference type="AlphaFoldDB" id="A0A645CZJ7"/>
<dbReference type="CDD" id="cd06171">
    <property type="entry name" value="Sigma70_r4"/>
    <property type="match status" value="1"/>
</dbReference>
<keyword evidence="3" id="KW-0731">Sigma factor</keyword>
<evidence type="ECO:0000256" key="5">
    <source>
        <dbReference type="ARBA" id="ARBA00023163"/>
    </source>
</evidence>
<dbReference type="InterPro" id="IPR007627">
    <property type="entry name" value="RNA_pol_sigma70_r2"/>
</dbReference>
<evidence type="ECO:0000313" key="8">
    <source>
        <dbReference type="EMBL" id="MPM82295.1"/>
    </source>
</evidence>
<comment type="similarity">
    <text evidence="1">Belongs to the sigma-70 factor family. ECF subfamily.</text>
</comment>
<dbReference type="GO" id="GO:0006352">
    <property type="term" value="P:DNA-templated transcription initiation"/>
    <property type="evidence" value="ECO:0007669"/>
    <property type="project" value="InterPro"/>
</dbReference>
<evidence type="ECO:0000256" key="4">
    <source>
        <dbReference type="ARBA" id="ARBA00023125"/>
    </source>
</evidence>
<keyword evidence="4" id="KW-0238">DNA-binding</keyword>
<dbReference type="PANTHER" id="PTHR43133:SF51">
    <property type="entry name" value="RNA POLYMERASE SIGMA FACTOR"/>
    <property type="match status" value="1"/>
</dbReference>
<dbReference type="InterPro" id="IPR000838">
    <property type="entry name" value="RNA_pol_sigma70_ECF_CS"/>
</dbReference>
<feature type="domain" description="RNA polymerase sigma factor 70 region 4 type 2" evidence="7">
    <location>
        <begin position="101"/>
        <end position="152"/>
    </location>
</feature>
<name>A0A645CZJ7_9ZZZZ</name>
<gene>
    <name evidence="8" type="primary">sigW_80</name>
    <name evidence="8" type="ORF">SDC9_129356</name>
</gene>
<dbReference type="NCBIfam" id="TIGR02937">
    <property type="entry name" value="sigma70-ECF"/>
    <property type="match status" value="1"/>
</dbReference>
<protein>
    <submittedName>
        <fullName evidence="8">ECF RNA polymerase sigma factor SigW</fullName>
    </submittedName>
</protein>
<dbReference type="SUPFAM" id="SSF88946">
    <property type="entry name" value="Sigma2 domain of RNA polymerase sigma factors"/>
    <property type="match status" value="1"/>
</dbReference>
<keyword evidence="5" id="KW-0804">Transcription</keyword>
<dbReference type="InterPro" id="IPR039425">
    <property type="entry name" value="RNA_pol_sigma-70-like"/>
</dbReference>
<dbReference type="PANTHER" id="PTHR43133">
    <property type="entry name" value="RNA POLYMERASE ECF-TYPE SIGMA FACTO"/>
    <property type="match status" value="1"/>
</dbReference>
<reference evidence="8" key="1">
    <citation type="submission" date="2019-08" db="EMBL/GenBank/DDBJ databases">
        <authorList>
            <person name="Kucharzyk K."/>
            <person name="Murdoch R.W."/>
            <person name="Higgins S."/>
            <person name="Loffler F."/>
        </authorList>
    </citation>
    <scope>NUCLEOTIDE SEQUENCE</scope>
</reference>
<evidence type="ECO:0000256" key="2">
    <source>
        <dbReference type="ARBA" id="ARBA00023015"/>
    </source>
</evidence>
<dbReference type="PROSITE" id="PS01063">
    <property type="entry name" value="SIGMA70_ECF"/>
    <property type="match status" value="1"/>
</dbReference>
<evidence type="ECO:0000259" key="7">
    <source>
        <dbReference type="Pfam" id="PF08281"/>
    </source>
</evidence>
<dbReference type="Gene3D" id="1.10.1740.10">
    <property type="match status" value="1"/>
</dbReference>
<dbReference type="InterPro" id="IPR036388">
    <property type="entry name" value="WH-like_DNA-bd_sf"/>
</dbReference>
<evidence type="ECO:0000259" key="6">
    <source>
        <dbReference type="Pfam" id="PF04542"/>
    </source>
</evidence>
<evidence type="ECO:0000256" key="3">
    <source>
        <dbReference type="ARBA" id="ARBA00023082"/>
    </source>
</evidence>
<dbReference type="GO" id="GO:0016987">
    <property type="term" value="F:sigma factor activity"/>
    <property type="evidence" value="ECO:0007669"/>
    <property type="project" value="UniProtKB-KW"/>
</dbReference>
<sequence>MTRAQFEQEVRINQEPLRRFLLNLCSGNSALSDDIAQEAFIKAYMNIGSFAGMSKFSTWLFRIAYNCFCDHKRKTERFDSVEISNTLHYSMDDTDGRFKNQELYMALGRLGENEKTCILLFYMEDKSIKEIAAITGIKENTVKSHLSRAKANISEYLKHTGYERS</sequence>
<dbReference type="Gene3D" id="1.10.10.10">
    <property type="entry name" value="Winged helix-like DNA-binding domain superfamily/Winged helix DNA-binding domain"/>
    <property type="match status" value="1"/>
</dbReference>
<dbReference type="InterPro" id="IPR014284">
    <property type="entry name" value="RNA_pol_sigma-70_dom"/>
</dbReference>
<keyword evidence="2" id="KW-0805">Transcription regulation</keyword>